<evidence type="ECO:0000256" key="1">
    <source>
        <dbReference type="ARBA" id="ARBA00023004"/>
    </source>
</evidence>
<dbReference type="EMBL" id="FWWT01000024">
    <property type="protein sequence ID" value="SMB96571.1"/>
    <property type="molecule type" value="Genomic_DNA"/>
</dbReference>
<dbReference type="SUPFAM" id="SSF50037">
    <property type="entry name" value="C-terminal domain of transcriptional repressors"/>
    <property type="match status" value="1"/>
</dbReference>
<accession>A0A1W1VTY5</accession>
<evidence type="ECO:0000313" key="3">
    <source>
        <dbReference type="EMBL" id="SMB96571.1"/>
    </source>
</evidence>
<dbReference type="PANTHER" id="PTHR43151">
    <property type="entry name" value="FEOA FAMILY PROTEIN"/>
    <property type="match status" value="1"/>
</dbReference>
<name>A0A1W1VTY5_DESTI</name>
<dbReference type="Pfam" id="PF04023">
    <property type="entry name" value="FeoA"/>
    <property type="match status" value="1"/>
</dbReference>
<dbReference type="Gene3D" id="2.30.30.90">
    <property type="match status" value="1"/>
</dbReference>
<dbReference type="AlphaFoldDB" id="A0A1W1VTY5"/>
<dbReference type="InterPro" id="IPR053184">
    <property type="entry name" value="FeoA-like"/>
</dbReference>
<dbReference type="Proteomes" id="UP000192731">
    <property type="component" value="Unassembled WGS sequence"/>
</dbReference>
<sequence>MAKSMPLGFLDVGKEAIVLSIQGGTGLSRKLSEMGFAQGIKVKNVKNDGAGPLIVAVMDCRIAIGRGMAQKILIEESA</sequence>
<dbReference type="SMART" id="SM00899">
    <property type="entry name" value="FeoA"/>
    <property type="match status" value="1"/>
</dbReference>
<dbReference type="PANTHER" id="PTHR43151:SF2">
    <property type="entry name" value="FE(2+) TRANSPORT PROTEIN A-RELATED"/>
    <property type="match status" value="1"/>
</dbReference>
<evidence type="ECO:0000313" key="4">
    <source>
        <dbReference type="Proteomes" id="UP000192731"/>
    </source>
</evidence>
<dbReference type="InterPro" id="IPR038157">
    <property type="entry name" value="FeoA_core_dom"/>
</dbReference>
<dbReference type="STRING" id="656914.SAMN00017405_2322"/>
<dbReference type="InterPro" id="IPR007167">
    <property type="entry name" value="Fe-transptr_FeoA-like"/>
</dbReference>
<keyword evidence="1" id="KW-0408">Iron</keyword>
<organism evidence="3 4">
    <name type="scientific">Desulfonispora thiosulfatigenes DSM 11270</name>
    <dbReference type="NCBI Taxonomy" id="656914"/>
    <lineage>
        <taxon>Bacteria</taxon>
        <taxon>Bacillati</taxon>
        <taxon>Bacillota</taxon>
        <taxon>Clostridia</taxon>
        <taxon>Eubacteriales</taxon>
        <taxon>Peptococcaceae</taxon>
        <taxon>Desulfonispora</taxon>
    </lineage>
</organism>
<dbReference type="InterPro" id="IPR008988">
    <property type="entry name" value="Transcriptional_repressor_C"/>
</dbReference>
<proteinExistence type="predicted"/>
<dbReference type="GO" id="GO:0046914">
    <property type="term" value="F:transition metal ion binding"/>
    <property type="evidence" value="ECO:0007669"/>
    <property type="project" value="InterPro"/>
</dbReference>
<reference evidence="3 4" key="1">
    <citation type="submission" date="2017-04" db="EMBL/GenBank/DDBJ databases">
        <authorList>
            <person name="Afonso C.L."/>
            <person name="Miller P.J."/>
            <person name="Scott M.A."/>
            <person name="Spackman E."/>
            <person name="Goraichik I."/>
            <person name="Dimitrov K.M."/>
            <person name="Suarez D.L."/>
            <person name="Swayne D.E."/>
        </authorList>
    </citation>
    <scope>NUCLEOTIDE SEQUENCE [LARGE SCALE GENOMIC DNA]</scope>
    <source>
        <strain evidence="3 4">DSM 11270</strain>
    </source>
</reference>
<dbReference type="OrthoDB" id="1707677at2"/>
<gene>
    <name evidence="3" type="ORF">SAMN00017405_2322</name>
</gene>
<dbReference type="RefSeq" id="WP_084054434.1">
    <property type="nucleotide sequence ID" value="NZ_FWWT01000024.1"/>
</dbReference>
<evidence type="ECO:0000259" key="2">
    <source>
        <dbReference type="SMART" id="SM00899"/>
    </source>
</evidence>
<feature type="domain" description="Ferrous iron transporter FeoA-like" evidence="2">
    <location>
        <begin position="5"/>
        <end position="76"/>
    </location>
</feature>
<protein>
    <submittedName>
        <fullName evidence="3">Ferrous iron transport protein A</fullName>
    </submittedName>
</protein>
<keyword evidence="4" id="KW-1185">Reference proteome</keyword>